<dbReference type="PROSITE" id="PS50878">
    <property type="entry name" value="RT_POL"/>
    <property type="match status" value="1"/>
</dbReference>
<dbReference type="InterPro" id="IPR003593">
    <property type="entry name" value="AAA+_ATPase"/>
</dbReference>
<dbReference type="SUPFAM" id="SSF56672">
    <property type="entry name" value="DNA/RNA polymerases"/>
    <property type="match status" value="1"/>
</dbReference>
<name>A0ABM1YZZ6_AEDAL</name>
<organism evidence="3 4">
    <name type="scientific">Aedes albopictus</name>
    <name type="common">Asian tiger mosquito</name>
    <name type="synonym">Stegomyia albopicta</name>
    <dbReference type="NCBI Taxonomy" id="7160"/>
    <lineage>
        <taxon>Eukaryota</taxon>
        <taxon>Metazoa</taxon>
        <taxon>Ecdysozoa</taxon>
        <taxon>Arthropoda</taxon>
        <taxon>Hexapoda</taxon>
        <taxon>Insecta</taxon>
        <taxon>Pterygota</taxon>
        <taxon>Neoptera</taxon>
        <taxon>Endopterygota</taxon>
        <taxon>Diptera</taxon>
        <taxon>Nematocera</taxon>
        <taxon>Culicoidea</taxon>
        <taxon>Culicidae</taxon>
        <taxon>Culicinae</taxon>
        <taxon>Aedini</taxon>
        <taxon>Aedes</taxon>
        <taxon>Stegomyia</taxon>
    </lineage>
</organism>
<protein>
    <recommendedName>
        <fullName evidence="2">Reverse transcriptase domain-containing protein</fullName>
    </recommendedName>
</protein>
<dbReference type="SMART" id="SM00382">
    <property type="entry name" value="AAA"/>
    <property type="match status" value="1"/>
</dbReference>
<feature type="region of interest" description="Disordered" evidence="1">
    <location>
        <begin position="1634"/>
        <end position="1653"/>
    </location>
</feature>
<feature type="compositionally biased region" description="Basic and acidic residues" evidence="1">
    <location>
        <begin position="649"/>
        <end position="696"/>
    </location>
</feature>
<feature type="compositionally biased region" description="Basic residues" evidence="1">
    <location>
        <begin position="606"/>
        <end position="617"/>
    </location>
</feature>
<dbReference type="SUPFAM" id="SSF52540">
    <property type="entry name" value="P-loop containing nucleoside triphosphate hydrolases"/>
    <property type="match status" value="1"/>
</dbReference>
<dbReference type="InterPro" id="IPR000477">
    <property type="entry name" value="RT_dom"/>
</dbReference>
<feature type="compositionally biased region" description="Polar residues" evidence="1">
    <location>
        <begin position="770"/>
        <end position="781"/>
    </location>
</feature>
<dbReference type="CDD" id="cd01650">
    <property type="entry name" value="RT_nLTR_like"/>
    <property type="match status" value="1"/>
</dbReference>
<feature type="region of interest" description="Disordered" evidence="1">
    <location>
        <begin position="1352"/>
        <end position="1379"/>
    </location>
</feature>
<dbReference type="SUPFAM" id="SSF56219">
    <property type="entry name" value="DNase I-like"/>
    <property type="match status" value="1"/>
</dbReference>
<dbReference type="Proteomes" id="UP000069940">
    <property type="component" value="Unassembled WGS sequence"/>
</dbReference>
<dbReference type="Pfam" id="PF14529">
    <property type="entry name" value="Exo_endo_phos_2"/>
    <property type="match status" value="1"/>
</dbReference>
<feature type="compositionally biased region" description="Acidic residues" evidence="1">
    <location>
        <begin position="622"/>
        <end position="635"/>
    </location>
</feature>
<dbReference type="Gene3D" id="3.40.50.300">
    <property type="entry name" value="P-loop containing nucleotide triphosphate hydrolases"/>
    <property type="match status" value="1"/>
</dbReference>
<dbReference type="InterPro" id="IPR043502">
    <property type="entry name" value="DNA/RNA_pol_sf"/>
</dbReference>
<feature type="region of interest" description="Disordered" evidence="1">
    <location>
        <begin position="798"/>
        <end position="854"/>
    </location>
</feature>
<evidence type="ECO:0000259" key="2">
    <source>
        <dbReference type="PROSITE" id="PS50878"/>
    </source>
</evidence>
<dbReference type="Pfam" id="PF00078">
    <property type="entry name" value="RVT_1"/>
    <property type="match status" value="2"/>
</dbReference>
<sequence>MSNPQTLRVVNWNSRSVANKKMEFFDFLDRFNIDVGIVTETWLRPTSSIFHPTYNCVRFDRPPSENERGGGVLIAVRRGIKFVTMDISTKSMECAGISIPTENGPNVHFIAAYFAGMKTPFDWSDYRTDLRNIMRSNEPLFVVGDFNARHRQWNCLKANKAGTILRSVASQYNFYIHYPDTFTFHPTGRGRPSTLDLVLSNNLIGMTKPTTQNELSSDHLPVTFDVRLDAEPTESVPTFRCYQRADWRRFQRVVDSKIDLLHPTYATLHSEADVDRAIDNFTQTLLEAESVAVPSVIARGYDAPSISNNTRVIVLAKLFSACLKICYFPSRWKHAVVIAIPKPNKDATLPSNYRPISLLSCLSKLLERFILARIEAHLSTASIIPNQQFGFKKGHSTCHQLERSFHVAVDGEVSDRKQIPFGVPQGAVLSPILYNIFTADLVMIDHVQYYLFADDTGFVVSHRDPTVVVDKLQQAQQALESYQQQWKIRINPNKTQAIFFTRKRSPRNLPQREIRANGQLKPKEDPPGKKMNAFQLMMSSRNKAIGSNSPGKDDCSGGEISNPEELKKREEKVKRKLKLEEWADRKGAGKRKLQEEAEEEFIAHQMNRRTKRLKKLIRNMEVPEDDEEGDDVEMVEEPKVSPRKKGRSPKKEPARQIAEQRGRRRLSSDDSKPSTPVPEEHGERSPGKKSEGDEFVCKLNSPLKKKDSLLGYFNKVDKSPEDAKSSHETPPTPKRTGRPRRTTVAIDEDVPPPEVAAVVEIQAEEHQNENESPLNTSSSTGRPRRACAGKIIDYAVLNGISPEKESSSGRRGRKSIGTPLKIVNANSPSDGTKVGKSPSVRSLDVDPDGTPKSTRNVKLAPLFVKKPVEDPEKVRARQAFLMSGIPEKMRLEIEKQRSFEESILNESPVFPLISHVQQLVFSGRVGDRSPLRSVKIRVKPESPNEAAVPEKENEFEFATLNDCDDSVVEDILAKLIGYGDSEEAYSYVLPKIGNVKDIVRAWKQSYSHFPVFKCYKQFKAMFEEHLEESDPPPLPSGQRKGRKLEEAIILEDSVEIVESKYENLNGELLFTEKYKPLIPDHILVNCQPAIALKKFLSSWKEDRAGNPYDSEDDFEISNSSMSSTSSQILNHVVLVGPPGCGKTCNVYAVANDMNFNVLEINASSRRKGKIILQELQEATQSHQVRRKDEAVDIFKKSRKPSKKEARQVSIDSEGSSGSKKLSLILIEDADIVFEQDEGFITAINQLISTSKRPIVLTTTDRNCPHLSRYISNNVIRYVAPGIAHVAKLLSIMSLVEKVHLDQSELARLYAFNRKDIRKTINELQFFVQSGGDRSLASEQTARVQEPELRIREDKIPQSLLDDDASRQSNASSTNSDAPPARKHTALFRLFSRNQNQIELIRFPVKFDNLWCNMERVLRQPRPFAPTPSPAVTPKRKRGRSTASAPNVKVPTKDHSLTELEELVFFYENISTAARIQRDSRTHVDPDRLVNHLEEEMAHELVEISWERWFEPEPESTPHDKRRSGVGVMCYDSLKQFDGEDCQTISSYIGINPVRSRSTCCDYEPYLRTICRCERERARVERRGSRFYHYFRNFTNCSSLASLANSNTGSSIAFTTTSFSVDHFDALSTRFEQEYPTANPTSTEGATDSSDGSR</sequence>
<feature type="compositionally biased region" description="Basic and acidic residues" evidence="1">
    <location>
        <begin position="715"/>
        <end position="727"/>
    </location>
</feature>
<dbReference type="InterPro" id="IPR036691">
    <property type="entry name" value="Endo/exonu/phosph_ase_sf"/>
</dbReference>
<dbReference type="PANTHER" id="PTHR23389:SF21">
    <property type="entry name" value="ATPASE FAMILY AAA DOMAIN-CONTAINING PROTEIN 5"/>
    <property type="match status" value="1"/>
</dbReference>
<proteinExistence type="predicted"/>
<feature type="region of interest" description="Disordered" evidence="1">
    <location>
        <begin position="585"/>
        <end position="785"/>
    </location>
</feature>
<keyword evidence="4" id="KW-1185">Reference proteome</keyword>
<reference evidence="4" key="1">
    <citation type="journal article" date="2015" name="Proc. Natl. Acad. Sci. U.S.A.">
        <title>Genome sequence of the Asian Tiger mosquito, Aedes albopictus, reveals insights into its biology, genetics, and evolution.</title>
        <authorList>
            <person name="Chen X.G."/>
            <person name="Jiang X."/>
            <person name="Gu J."/>
            <person name="Xu M."/>
            <person name="Wu Y."/>
            <person name="Deng Y."/>
            <person name="Zhang C."/>
            <person name="Bonizzoni M."/>
            <person name="Dermauw W."/>
            <person name="Vontas J."/>
            <person name="Armbruster P."/>
            <person name="Huang X."/>
            <person name="Yang Y."/>
            <person name="Zhang H."/>
            <person name="He W."/>
            <person name="Peng H."/>
            <person name="Liu Y."/>
            <person name="Wu K."/>
            <person name="Chen J."/>
            <person name="Lirakis M."/>
            <person name="Topalis P."/>
            <person name="Van Leeuwen T."/>
            <person name="Hall A.B."/>
            <person name="Jiang X."/>
            <person name="Thorpe C."/>
            <person name="Mueller R.L."/>
            <person name="Sun C."/>
            <person name="Waterhouse R.M."/>
            <person name="Yan G."/>
            <person name="Tu Z.J."/>
            <person name="Fang X."/>
            <person name="James A.A."/>
        </authorList>
    </citation>
    <scope>NUCLEOTIDE SEQUENCE [LARGE SCALE GENOMIC DNA]</scope>
    <source>
        <strain evidence="4">Foshan</strain>
    </source>
</reference>
<accession>A0ABM1YZZ6</accession>
<dbReference type="EnsemblMetazoa" id="AALFPA23_013699.R19844">
    <property type="protein sequence ID" value="AALFPA23_013699.P19844"/>
    <property type="gene ID" value="AALFPA23_013699"/>
</dbReference>
<feature type="region of interest" description="Disordered" evidence="1">
    <location>
        <begin position="1420"/>
        <end position="1451"/>
    </location>
</feature>
<feature type="compositionally biased region" description="Polar residues" evidence="1">
    <location>
        <begin position="1366"/>
        <end position="1376"/>
    </location>
</feature>
<dbReference type="PANTHER" id="PTHR23389">
    <property type="entry name" value="CHROMOSOME TRANSMISSION FIDELITY FACTOR 18"/>
    <property type="match status" value="1"/>
</dbReference>
<dbReference type="RefSeq" id="XP_062704628.1">
    <property type="nucleotide sequence ID" value="XM_062848644.1"/>
</dbReference>
<evidence type="ECO:0000256" key="1">
    <source>
        <dbReference type="SAM" id="MobiDB-lite"/>
    </source>
</evidence>
<dbReference type="InterPro" id="IPR027417">
    <property type="entry name" value="P-loop_NTPase"/>
</dbReference>
<feature type="domain" description="Reverse transcriptase" evidence="2">
    <location>
        <begin position="321"/>
        <end position="514"/>
    </location>
</feature>
<evidence type="ECO:0000313" key="4">
    <source>
        <dbReference type="Proteomes" id="UP000069940"/>
    </source>
</evidence>
<feature type="compositionally biased region" description="Basic and acidic residues" evidence="1">
    <location>
        <begin position="585"/>
        <end position="595"/>
    </location>
</feature>
<feature type="region of interest" description="Disordered" evidence="1">
    <location>
        <begin position="544"/>
        <end position="571"/>
    </location>
</feature>
<evidence type="ECO:0000313" key="3">
    <source>
        <dbReference type="EnsemblMetazoa" id="AALFPA23_013699.P19844"/>
    </source>
</evidence>
<dbReference type="Pfam" id="PF00004">
    <property type="entry name" value="AAA"/>
    <property type="match status" value="1"/>
</dbReference>
<dbReference type="InterPro" id="IPR003959">
    <property type="entry name" value="ATPase_AAA_core"/>
</dbReference>
<feature type="region of interest" description="Disordered" evidence="1">
    <location>
        <begin position="1196"/>
        <end position="1216"/>
    </location>
</feature>
<reference evidence="3" key="2">
    <citation type="submission" date="2025-05" db="UniProtKB">
        <authorList>
            <consortium name="EnsemblMetazoa"/>
        </authorList>
    </citation>
    <scope>IDENTIFICATION</scope>
    <source>
        <strain evidence="3">Foshan</strain>
    </source>
</reference>
<dbReference type="GeneID" id="109412628"/>
<dbReference type="InterPro" id="IPR005135">
    <property type="entry name" value="Endo/exonuclease/phosphatase"/>
</dbReference>
<feature type="compositionally biased region" description="Polar residues" evidence="1">
    <location>
        <begin position="1635"/>
        <end position="1653"/>
    </location>
</feature>
<dbReference type="Gene3D" id="3.60.10.10">
    <property type="entry name" value="Endonuclease/exonuclease/phosphatase"/>
    <property type="match status" value="1"/>
</dbReference>